<dbReference type="Pfam" id="PF10419">
    <property type="entry name" value="TFIIIC_sub6"/>
    <property type="match status" value="1"/>
</dbReference>
<reference evidence="3 4" key="1">
    <citation type="submission" date="2015-06" db="EMBL/GenBank/DDBJ databases">
        <title>Draft genome of the ant-associated black yeast Phialophora attae CBS 131958.</title>
        <authorList>
            <person name="Moreno L.F."/>
            <person name="Stielow B.J."/>
            <person name="de Hoog S."/>
            <person name="Vicente V.A."/>
            <person name="Weiss V.A."/>
            <person name="de Vries M."/>
            <person name="Cruz L.M."/>
            <person name="Souza E.M."/>
        </authorList>
    </citation>
    <scope>NUCLEOTIDE SEQUENCE [LARGE SCALE GENOMIC DNA]</scope>
    <source>
        <strain evidence="3 4">CBS 131958</strain>
    </source>
</reference>
<keyword evidence="4" id="KW-1185">Reference proteome</keyword>
<sequence length="226" mass="25077">MADDEYEYEYDTSEKSTFLVELDLTTLNGIKRESASRRQGRNRKRNKKKPGAAEDDNDDDVSADEDQEADGLDPDAATGGSKQSPAGSLQILDLNTATPFVAYKGEFYKCDWRDVIGTDVFFAPSHQQMASVPLRSTKDFQLMGTSRIRLLGSKARVFPKAQTRQKQRSQAAQSDDTASISSAPKTAASQAQEQDEFLQRLEKIREGRRRQTEEAEEAVGGDSEPA</sequence>
<dbReference type="EMBL" id="LFJN01000013">
    <property type="protein sequence ID" value="KPI39866.1"/>
    <property type="molecule type" value="Genomic_DNA"/>
</dbReference>
<feature type="domain" description="Transcription factor TFIIIC triple barrel" evidence="2">
    <location>
        <begin position="14"/>
        <end position="156"/>
    </location>
</feature>
<feature type="compositionally biased region" description="Basic residues" evidence="1">
    <location>
        <begin position="38"/>
        <end position="50"/>
    </location>
</feature>
<dbReference type="OrthoDB" id="1877767at2759"/>
<feature type="region of interest" description="Disordered" evidence="1">
    <location>
        <begin position="30"/>
        <end position="87"/>
    </location>
</feature>
<feature type="compositionally biased region" description="Basic and acidic residues" evidence="1">
    <location>
        <begin position="197"/>
        <end position="213"/>
    </location>
</feature>
<dbReference type="AlphaFoldDB" id="A0A0N1H8V0"/>
<accession>A0A0N1H8V0</accession>
<comment type="caution">
    <text evidence="3">The sequence shown here is derived from an EMBL/GenBank/DDBJ whole genome shotgun (WGS) entry which is preliminary data.</text>
</comment>
<feature type="compositionally biased region" description="Acidic residues" evidence="1">
    <location>
        <begin position="53"/>
        <end position="73"/>
    </location>
</feature>
<name>A0A0N1H8V0_9EURO</name>
<dbReference type="VEuPathDB" id="FungiDB:AB675_11429"/>
<proteinExistence type="predicted"/>
<evidence type="ECO:0000259" key="2">
    <source>
        <dbReference type="Pfam" id="PF10419"/>
    </source>
</evidence>
<dbReference type="Gene3D" id="2.60.40.4370">
    <property type="match status" value="1"/>
</dbReference>
<dbReference type="InterPro" id="IPR019481">
    <property type="entry name" value="TFIIIC_triple_barrel"/>
</dbReference>
<evidence type="ECO:0000313" key="4">
    <source>
        <dbReference type="Proteomes" id="UP000038010"/>
    </source>
</evidence>
<evidence type="ECO:0000313" key="3">
    <source>
        <dbReference type="EMBL" id="KPI39866.1"/>
    </source>
</evidence>
<feature type="compositionally biased region" description="Polar residues" evidence="1">
    <location>
        <begin position="162"/>
        <end position="192"/>
    </location>
</feature>
<dbReference type="GeneID" id="28732155"/>
<dbReference type="RefSeq" id="XP_017999829.1">
    <property type="nucleotide sequence ID" value="XM_018140275.1"/>
</dbReference>
<evidence type="ECO:0000256" key="1">
    <source>
        <dbReference type="SAM" id="MobiDB-lite"/>
    </source>
</evidence>
<dbReference type="STRING" id="1664694.A0A0N1H8V0"/>
<organism evidence="3 4">
    <name type="scientific">Cyphellophora attinorum</name>
    <dbReference type="NCBI Taxonomy" id="1664694"/>
    <lineage>
        <taxon>Eukaryota</taxon>
        <taxon>Fungi</taxon>
        <taxon>Dikarya</taxon>
        <taxon>Ascomycota</taxon>
        <taxon>Pezizomycotina</taxon>
        <taxon>Eurotiomycetes</taxon>
        <taxon>Chaetothyriomycetidae</taxon>
        <taxon>Chaetothyriales</taxon>
        <taxon>Cyphellophoraceae</taxon>
        <taxon>Cyphellophora</taxon>
    </lineage>
</organism>
<gene>
    <name evidence="3" type="ORF">AB675_11429</name>
</gene>
<feature type="compositionally biased region" description="Acidic residues" evidence="1">
    <location>
        <begin position="214"/>
        <end position="226"/>
    </location>
</feature>
<feature type="region of interest" description="Disordered" evidence="1">
    <location>
        <begin position="159"/>
        <end position="226"/>
    </location>
</feature>
<protein>
    <recommendedName>
        <fullName evidence="2">Transcription factor TFIIIC triple barrel domain-containing protein</fullName>
    </recommendedName>
</protein>
<dbReference type="Proteomes" id="UP000038010">
    <property type="component" value="Unassembled WGS sequence"/>
</dbReference>